<reference evidence="10" key="1">
    <citation type="submission" date="2023-09" db="UniProtKB">
        <authorList>
            <consortium name="Ensembl"/>
        </authorList>
    </citation>
    <scope>IDENTIFICATION</scope>
</reference>
<dbReference type="PANTHER" id="PTHR23292">
    <property type="entry name" value="LIPOPOLYSACCHARIDE-INDUCED TUMOR NECROSIS FACTOR-ALPHA FACTOR"/>
    <property type="match status" value="1"/>
</dbReference>
<evidence type="ECO:0000256" key="8">
    <source>
        <dbReference type="SAM" id="Phobius"/>
    </source>
</evidence>
<evidence type="ECO:0000256" key="6">
    <source>
        <dbReference type="ARBA" id="ARBA00022833"/>
    </source>
</evidence>
<dbReference type="InterPro" id="IPR006629">
    <property type="entry name" value="LITAF"/>
</dbReference>
<evidence type="ECO:0000256" key="2">
    <source>
        <dbReference type="ARBA" id="ARBA00004414"/>
    </source>
</evidence>
<keyword evidence="8" id="KW-0812">Transmembrane</keyword>
<sequence>MTCSLYKHTPTAHSLHLLSETLLLCSCCLISVLLKPQFEQFHAFIQLPDLLVKLLETDIMEKGQPPAMGTPAPPYPGPPMGYQPQPTFQPTAQPVGTYQYSPQQPQMVQPVSQVVVVQRLPTDVPGQMMCPHCRNTVVTRTECKNGMLTWLICSVLGVFLFWPFCLIPFFVDACKDVEHSCPTCNNILHIYKRM</sequence>
<protein>
    <submittedName>
        <fullName evidence="10">Cell death-inducing p53-target protein 1 homolog</fullName>
    </submittedName>
</protein>
<dbReference type="Pfam" id="PF10601">
    <property type="entry name" value="zf-LITAF-like"/>
    <property type="match status" value="1"/>
</dbReference>
<dbReference type="GO" id="GO:0008270">
    <property type="term" value="F:zinc ion binding"/>
    <property type="evidence" value="ECO:0007669"/>
    <property type="project" value="TreeGrafter"/>
</dbReference>
<accession>A0A3B5B927</accession>
<dbReference type="Ensembl" id="ENSSPAT00000022614.1">
    <property type="protein sequence ID" value="ENSSPAP00000022262.1"/>
    <property type="gene ID" value="ENSSPAG00000016826.1"/>
</dbReference>
<evidence type="ECO:0000313" key="10">
    <source>
        <dbReference type="Ensembl" id="ENSSPAP00000022262.1"/>
    </source>
</evidence>
<evidence type="ECO:0000256" key="3">
    <source>
        <dbReference type="ARBA" id="ARBA00004630"/>
    </source>
</evidence>
<dbReference type="PROSITE" id="PS51837">
    <property type="entry name" value="LITAF"/>
    <property type="match status" value="1"/>
</dbReference>
<evidence type="ECO:0000256" key="1">
    <source>
        <dbReference type="ARBA" id="ARBA00004125"/>
    </source>
</evidence>
<feature type="transmembrane region" description="Helical" evidence="8">
    <location>
        <begin position="148"/>
        <end position="171"/>
    </location>
</feature>
<keyword evidence="5" id="KW-0479">Metal-binding</keyword>
<keyword evidence="8" id="KW-1133">Transmembrane helix</keyword>
<evidence type="ECO:0000256" key="7">
    <source>
        <dbReference type="ARBA" id="ARBA00023136"/>
    </source>
</evidence>
<comment type="similarity">
    <text evidence="4">Belongs to the CDIP1/LITAF family.</text>
</comment>
<dbReference type="InterPro" id="IPR037519">
    <property type="entry name" value="LITAF_fam"/>
</dbReference>
<dbReference type="GeneTree" id="ENSGT00940000155366"/>
<comment type="subcellular location">
    <subcellularLocation>
        <location evidence="1">Endosome membrane</location>
        <topology evidence="1">Peripheral membrane protein</topology>
        <orientation evidence="1">Cytoplasmic side</orientation>
    </subcellularLocation>
    <subcellularLocation>
        <location evidence="2">Late endosome membrane</location>
    </subcellularLocation>
    <subcellularLocation>
        <location evidence="3">Lysosome membrane</location>
        <topology evidence="3">Peripheral membrane protein</topology>
        <orientation evidence="3">Cytoplasmic side</orientation>
    </subcellularLocation>
</comment>
<feature type="transmembrane region" description="Helical" evidence="8">
    <location>
        <begin position="15"/>
        <end position="34"/>
    </location>
</feature>
<dbReference type="GO" id="GO:0098574">
    <property type="term" value="C:cytoplasmic side of lysosomal membrane"/>
    <property type="evidence" value="ECO:0007669"/>
    <property type="project" value="TreeGrafter"/>
</dbReference>
<name>A0A3B5B927_9TELE</name>
<keyword evidence="7 8" id="KW-0472">Membrane</keyword>
<evidence type="ECO:0000256" key="4">
    <source>
        <dbReference type="ARBA" id="ARBA00005975"/>
    </source>
</evidence>
<dbReference type="SMART" id="SM00714">
    <property type="entry name" value="LITAF"/>
    <property type="match status" value="1"/>
</dbReference>
<evidence type="ECO:0000256" key="5">
    <source>
        <dbReference type="ARBA" id="ARBA00022723"/>
    </source>
</evidence>
<proteinExistence type="inferred from homology"/>
<dbReference type="GO" id="GO:0098560">
    <property type="term" value="C:cytoplasmic side of late endosome membrane"/>
    <property type="evidence" value="ECO:0007669"/>
    <property type="project" value="TreeGrafter"/>
</dbReference>
<organism evidence="10">
    <name type="scientific">Stegastes partitus</name>
    <name type="common">bicolor damselfish</name>
    <dbReference type="NCBI Taxonomy" id="144197"/>
    <lineage>
        <taxon>Eukaryota</taxon>
        <taxon>Metazoa</taxon>
        <taxon>Chordata</taxon>
        <taxon>Craniata</taxon>
        <taxon>Vertebrata</taxon>
        <taxon>Euteleostomi</taxon>
        <taxon>Actinopterygii</taxon>
        <taxon>Neopterygii</taxon>
        <taxon>Teleostei</taxon>
        <taxon>Neoteleostei</taxon>
        <taxon>Acanthomorphata</taxon>
        <taxon>Ovalentaria</taxon>
        <taxon>Pomacentridae</taxon>
        <taxon>Stegastes</taxon>
    </lineage>
</organism>
<keyword evidence="6" id="KW-0862">Zinc</keyword>
<dbReference type="PANTHER" id="PTHR23292:SF45">
    <property type="entry name" value="LIPOPOLYSACCHARIDE-INDUCED TUMOR NECROSIS FACTOR-ALPHA FACTOR HOMOLOG"/>
    <property type="match status" value="1"/>
</dbReference>
<feature type="domain" description="LITAF" evidence="9">
    <location>
        <begin position="110"/>
        <end position="193"/>
    </location>
</feature>
<dbReference type="GO" id="GO:0005634">
    <property type="term" value="C:nucleus"/>
    <property type="evidence" value="ECO:0007669"/>
    <property type="project" value="TreeGrafter"/>
</dbReference>
<dbReference type="AlphaFoldDB" id="A0A3B5B927"/>
<dbReference type="STRING" id="144197.ENSSPAP00000022262"/>
<evidence type="ECO:0000259" key="9">
    <source>
        <dbReference type="PROSITE" id="PS51837"/>
    </source>
</evidence>